<dbReference type="PROSITE" id="PS50977">
    <property type="entry name" value="HTH_TETR_2"/>
    <property type="match status" value="1"/>
</dbReference>
<feature type="domain" description="HTH tetR-type" evidence="3">
    <location>
        <begin position="12"/>
        <end position="72"/>
    </location>
</feature>
<dbReference type="SUPFAM" id="SSF48498">
    <property type="entry name" value="Tetracyclin repressor-like, C-terminal domain"/>
    <property type="match status" value="1"/>
</dbReference>
<feature type="DNA-binding region" description="H-T-H motif" evidence="2">
    <location>
        <begin position="35"/>
        <end position="54"/>
    </location>
</feature>
<dbReference type="PRINTS" id="PR00455">
    <property type="entry name" value="HTHTETR"/>
</dbReference>
<dbReference type="EMBL" id="JAUSWG010000005">
    <property type="protein sequence ID" value="MDQ0556415.1"/>
    <property type="molecule type" value="Genomic_DNA"/>
</dbReference>
<dbReference type="SUPFAM" id="SSF46689">
    <property type="entry name" value="Homeodomain-like"/>
    <property type="match status" value="1"/>
</dbReference>
<gene>
    <name evidence="4" type="ORF">QOZ92_001529</name>
</gene>
<dbReference type="InterPro" id="IPR036271">
    <property type="entry name" value="Tet_transcr_reg_TetR-rel_C_sf"/>
</dbReference>
<comment type="caution">
    <text evidence="4">The sequence shown here is derived from an EMBL/GenBank/DDBJ whole genome shotgun (WGS) entry which is preliminary data.</text>
</comment>
<dbReference type="InterPro" id="IPR001647">
    <property type="entry name" value="HTH_TetR"/>
</dbReference>
<sequence>MKKLTSRQKQAIATKLRITQVATELFKLNGFDSVKIQDICQASGISTGAFYHHFKSKAEIINTAYEQVDILVLDRLEIRNFPSNLDKLLFLLGEGANIMEELGWVFVSEIYKNLLSIEGKYSTKPDRYIALEVRSIVEGSIKDGELNSSISPLDLTMIIMRISRGTIFDWCLHEGSYDLKSRMEFELNLLLSNFKTQKLYEKSHSKIF</sequence>
<evidence type="ECO:0000313" key="5">
    <source>
        <dbReference type="Proteomes" id="UP001232584"/>
    </source>
</evidence>
<dbReference type="Proteomes" id="UP001232584">
    <property type="component" value="Unassembled WGS sequence"/>
</dbReference>
<evidence type="ECO:0000256" key="1">
    <source>
        <dbReference type="ARBA" id="ARBA00023125"/>
    </source>
</evidence>
<dbReference type="InterPro" id="IPR009057">
    <property type="entry name" value="Homeodomain-like_sf"/>
</dbReference>
<dbReference type="PANTHER" id="PTHR43479">
    <property type="entry name" value="ACREF/ENVCD OPERON REPRESSOR-RELATED"/>
    <property type="match status" value="1"/>
</dbReference>
<dbReference type="Pfam" id="PF00440">
    <property type="entry name" value="TetR_N"/>
    <property type="match status" value="1"/>
</dbReference>
<keyword evidence="5" id="KW-1185">Reference proteome</keyword>
<keyword evidence="1 2" id="KW-0238">DNA-binding</keyword>
<proteinExistence type="predicted"/>
<dbReference type="InterPro" id="IPR050624">
    <property type="entry name" value="HTH-type_Tx_Regulator"/>
</dbReference>
<evidence type="ECO:0000313" key="4">
    <source>
        <dbReference type="EMBL" id="MDQ0556415.1"/>
    </source>
</evidence>
<accession>A0ABU0MZY4</accession>
<evidence type="ECO:0000259" key="3">
    <source>
        <dbReference type="PROSITE" id="PS50977"/>
    </source>
</evidence>
<reference evidence="4 5" key="1">
    <citation type="submission" date="2023-07" db="EMBL/GenBank/DDBJ databases">
        <title>Genomic Encyclopedia of Type Strains, Phase IV (KMG-IV): sequencing the most valuable type-strain genomes for metagenomic binning, comparative biology and taxonomic classification.</title>
        <authorList>
            <person name="Goeker M."/>
        </authorList>
    </citation>
    <scope>NUCLEOTIDE SEQUENCE [LARGE SCALE GENOMIC DNA]</scope>
    <source>
        <strain evidence="4 5">DSM 15049</strain>
    </source>
</reference>
<dbReference type="RefSeq" id="WP_307505544.1">
    <property type="nucleotide sequence ID" value="NZ_BAAACE010000021.1"/>
</dbReference>
<protein>
    <submittedName>
        <fullName evidence="4">AcrR family transcriptional regulator</fullName>
    </submittedName>
</protein>
<dbReference type="Gene3D" id="1.10.357.10">
    <property type="entry name" value="Tetracycline Repressor, domain 2"/>
    <property type="match status" value="1"/>
</dbReference>
<dbReference type="PANTHER" id="PTHR43479:SF11">
    <property type="entry name" value="ACREF_ENVCD OPERON REPRESSOR-RELATED"/>
    <property type="match status" value="1"/>
</dbReference>
<name>A0ABU0MZY4_9FIRM</name>
<evidence type="ECO:0000256" key="2">
    <source>
        <dbReference type="PROSITE-ProRule" id="PRU00335"/>
    </source>
</evidence>
<organism evidence="4 5">
    <name type="scientific">Paraclostridium ghonii</name>
    <dbReference type="NCBI Taxonomy" id="29358"/>
    <lineage>
        <taxon>Bacteria</taxon>
        <taxon>Bacillati</taxon>
        <taxon>Bacillota</taxon>
        <taxon>Clostridia</taxon>
        <taxon>Peptostreptococcales</taxon>
        <taxon>Peptostreptococcaceae</taxon>
        <taxon>Paraclostridium</taxon>
    </lineage>
</organism>